<sequence length="146" mass="16496">DFVNHPSLRIHPIPRRSRFRPIPRSRSTLNIRDPVEIGLIVVGNSLAWDCVWDFLSPFVGLGWGLDLVWCRLIAHNCKISNATMQTTCAVFDIFQHNHLSNNIASTAAGLIEMPAYDQYYNDSHIKKVTFGPLANDLTVYPSCTKN</sequence>
<accession>A0A820LU29</accession>
<protein>
    <submittedName>
        <fullName evidence="1">Uncharacterized protein</fullName>
    </submittedName>
</protein>
<dbReference type="Proteomes" id="UP000663868">
    <property type="component" value="Unassembled WGS sequence"/>
</dbReference>
<evidence type="ECO:0000313" key="2">
    <source>
        <dbReference type="Proteomes" id="UP000663868"/>
    </source>
</evidence>
<proteinExistence type="predicted"/>
<comment type="caution">
    <text evidence="1">The sequence shown here is derived from an EMBL/GenBank/DDBJ whole genome shotgun (WGS) entry which is preliminary data.</text>
</comment>
<feature type="non-terminal residue" evidence="1">
    <location>
        <position position="1"/>
    </location>
</feature>
<gene>
    <name evidence="1" type="ORF">KXQ929_LOCUS48889</name>
</gene>
<name>A0A820LU29_9BILA</name>
<dbReference type="EMBL" id="CAJOBB010019844">
    <property type="protein sequence ID" value="CAF4362347.1"/>
    <property type="molecule type" value="Genomic_DNA"/>
</dbReference>
<reference evidence="1" key="1">
    <citation type="submission" date="2021-02" db="EMBL/GenBank/DDBJ databases">
        <authorList>
            <person name="Nowell W R."/>
        </authorList>
    </citation>
    <scope>NUCLEOTIDE SEQUENCE</scope>
</reference>
<dbReference type="AlphaFoldDB" id="A0A820LU29"/>
<evidence type="ECO:0000313" key="1">
    <source>
        <dbReference type="EMBL" id="CAF4362347.1"/>
    </source>
</evidence>
<organism evidence="1 2">
    <name type="scientific">Adineta steineri</name>
    <dbReference type="NCBI Taxonomy" id="433720"/>
    <lineage>
        <taxon>Eukaryota</taxon>
        <taxon>Metazoa</taxon>
        <taxon>Spiralia</taxon>
        <taxon>Gnathifera</taxon>
        <taxon>Rotifera</taxon>
        <taxon>Eurotatoria</taxon>
        <taxon>Bdelloidea</taxon>
        <taxon>Adinetida</taxon>
        <taxon>Adinetidae</taxon>
        <taxon>Adineta</taxon>
    </lineage>
</organism>